<reference evidence="3" key="1">
    <citation type="journal article" date="2019" name="Int. J. Syst. Evol. Microbiol.">
        <title>The Global Catalogue of Microorganisms (GCM) 10K type strain sequencing project: providing services to taxonomists for standard genome sequencing and annotation.</title>
        <authorList>
            <consortium name="The Broad Institute Genomics Platform"/>
            <consortium name="The Broad Institute Genome Sequencing Center for Infectious Disease"/>
            <person name="Wu L."/>
            <person name="Ma J."/>
        </authorList>
    </citation>
    <scope>NUCLEOTIDE SEQUENCE [LARGE SCALE GENOMIC DNA]</scope>
    <source>
        <strain evidence="3">CECT 8010</strain>
    </source>
</reference>
<comment type="caution">
    <text evidence="2">The sequence shown here is derived from an EMBL/GenBank/DDBJ whole genome shotgun (WGS) entry which is preliminary data.</text>
</comment>
<proteinExistence type="predicted"/>
<keyword evidence="3" id="KW-1185">Reference proteome</keyword>
<dbReference type="EMBL" id="JBHSDC010000015">
    <property type="protein sequence ID" value="MFC4231971.1"/>
    <property type="molecule type" value="Genomic_DNA"/>
</dbReference>
<dbReference type="Proteomes" id="UP001595906">
    <property type="component" value="Unassembled WGS sequence"/>
</dbReference>
<evidence type="ECO:0000256" key="1">
    <source>
        <dbReference type="SAM" id="Coils"/>
    </source>
</evidence>
<sequence>MATTPLIITVKIEEVTPIGKYVIDAFERDLATITAKYTKYDAVLLTKLKTDYAVINQLINPQLITGKIAKQTHDIYTALNPLLGLLDIVEGYIRIAKGLSVAPSYFGVSAIRKAKNNGDIEGIADKLKTLLQVMNDNKAALTAEGLTTADITALQNIQDAIVNTKAARALLEREKQSLIDNNHIAINDFWASLQDICDKAKRVFKSTDPIKLPDYTMTSLKQKVRKTLQLNGLKGKVQSKGKPIASALVELLPLGAGRRRTHRTKADGLYHIGGVTAGPYLVAITAKNYQRFTQNISIEHGELLEKDFELVG</sequence>
<accession>A0ABV8PZ35</accession>
<name>A0ABV8PZ35_9BACT</name>
<dbReference type="SUPFAM" id="SSF49464">
    <property type="entry name" value="Carboxypeptidase regulatory domain-like"/>
    <property type="match status" value="1"/>
</dbReference>
<evidence type="ECO:0000313" key="3">
    <source>
        <dbReference type="Proteomes" id="UP001595906"/>
    </source>
</evidence>
<feature type="coiled-coil region" evidence="1">
    <location>
        <begin position="124"/>
        <end position="181"/>
    </location>
</feature>
<dbReference type="Gene3D" id="2.60.40.1120">
    <property type="entry name" value="Carboxypeptidase-like, regulatory domain"/>
    <property type="match status" value="1"/>
</dbReference>
<dbReference type="InterPro" id="IPR008969">
    <property type="entry name" value="CarboxyPept-like_regulatory"/>
</dbReference>
<evidence type="ECO:0000313" key="2">
    <source>
        <dbReference type="EMBL" id="MFC4231971.1"/>
    </source>
</evidence>
<organism evidence="2 3">
    <name type="scientific">Parasediminibacterium paludis</name>
    <dbReference type="NCBI Taxonomy" id="908966"/>
    <lineage>
        <taxon>Bacteria</taxon>
        <taxon>Pseudomonadati</taxon>
        <taxon>Bacteroidota</taxon>
        <taxon>Chitinophagia</taxon>
        <taxon>Chitinophagales</taxon>
        <taxon>Chitinophagaceae</taxon>
        <taxon>Parasediminibacterium</taxon>
    </lineage>
</organism>
<gene>
    <name evidence="2" type="ORF">ACFOW1_08720</name>
</gene>
<protein>
    <submittedName>
        <fullName evidence="2">Carboxypeptidase-like regulatory domain-containing protein</fullName>
    </submittedName>
</protein>
<dbReference type="RefSeq" id="WP_379013639.1">
    <property type="nucleotide sequence ID" value="NZ_JBHSDC010000015.1"/>
</dbReference>
<keyword evidence="1" id="KW-0175">Coiled coil</keyword>
<dbReference type="Pfam" id="PF13620">
    <property type="entry name" value="CarboxypepD_reg"/>
    <property type="match status" value="1"/>
</dbReference>